<proteinExistence type="predicted"/>
<dbReference type="Proteomes" id="UP000031718">
    <property type="component" value="Segment"/>
</dbReference>
<sequence>MRAIDVSIDDEVVVDAQGTLWVWLNHSQQWTYVVDDGMTDFDRREYLPEQFEPYLKLDRSARELVKGALHV</sequence>
<dbReference type="EMBL" id="KP027195">
    <property type="protein sequence ID" value="AJD82201.1"/>
    <property type="molecule type" value="Genomic_DNA"/>
</dbReference>
<protein>
    <submittedName>
        <fullName evidence="1">Uncharacterized protein</fullName>
    </submittedName>
</protein>
<name>A0A0B5A560_9CAUD</name>
<evidence type="ECO:0000313" key="1">
    <source>
        <dbReference type="EMBL" id="AJD82201.1"/>
    </source>
</evidence>
<reference evidence="1 2" key="1">
    <citation type="submission" date="2014-10" db="EMBL/GenBank/DDBJ databases">
        <authorList>
            <person name="Mackenzie J."/>
            <person name="Lekholoane M."/>
            <person name="Leqhaoe R."/>
            <person name="Mcunu Z."/>
            <person name="Mzobe Z."/>
            <person name="Rodel H."/>
            <person name="Seagreen C."/>
            <person name="Mazeka N."/>
            <person name="Larsen M.H."/>
            <person name="Rubin E.J."/>
            <person name="Russell D.A."/>
            <person name="Guerrero C.A."/>
            <person name="Bowman C.A."/>
            <person name="Jacobs-Sera D."/>
            <person name="Hendrix R.W."/>
            <person name="Hatfull G.F."/>
        </authorList>
    </citation>
    <scope>NUCLEOTIDE SEQUENCE [LARGE SCALE GENOMIC DNA]</scope>
</reference>
<organism evidence="1 2">
    <name type="scientific">Mycobacterium phage Cosmo</name>
    <dbReference type="NCBI Taxonomy" id="1567467"/>
    <lineage>
        <taxon>Viruses</taxon>
        <taxon>Duplodnaviria</taxon>
        <taxon>Heunggongvirae</taxon>
        <taxon>Uroviricota</taxon>
        <taxon>Caudoviricetes</taxon>
        <taxon>Vilmaviridae</taxon>
        <taxon>Wildcatvirus</taxon>
        <taxon>Wildcatvirus wildcat</taxon>
        <taxon>Mycobacterium virus Wildcat</taxon>
    </lineage>
</organism>
<gene>
    <name evidence="1" type="primary">154</name>
    <name evidence="1" type="ORF">COSMO_154</name>
</gene>
<accession>A0A0B5A560</accession>
<evidence type="ECO:0000313" key="2">
    <source>
        <dbReference type="Proteomes" id="UP000031718"/>
    </source>
</evidence>